<dbReference type="RefSeq" id="XP_013317902.1">
    <property type="nucleotide sequence ID" value="XM_013462448.1"/>
</dbReference>
<dbReference type="EMBL" id="KN847319">
    <property type="protein sequence ID" value="KIW57318.1"/>
    <property type="molecule type" value="Genomic_DNA"/>
</dbReference>
<evidence type="ECO:0000256" key="1">
    <source>
        <dbReference type="SAM" id="MobiDB-lite"/>
    </source>
</evidence>
<accession>A0A0D2EP83</accession>
<dbReference type="PROSITE" id="PS51212">
    <property type="entry name" value="WSC"/>
    <property type="match status" value="1"/>
</dbReference>
<dbReference type="Pfam" id="PF01822">
    <property type="entry name" value="WSC"/>
    <property type="match status" value="1"/>
</dbReference>
<feature type="compositionally biased region" description="Low complexity" evidence="1">
    <location>
        <begin position="126"/>
        <end position="157"/>
    </location>
</feature>
<feature type="transmembrane region" description="Helical" evidence="2">
    <location>
        <begin position="288"/>
        <end position="311"/>
    </location>
</feature>
<reference evidence="5 6" key="1">
    <citation type="submission" date="2015-01" db="EMBL/GenBank/DDBJ databases">
        <title>The Genome Sequence of Exophiala xenobiotica CBS118157.</title>
        <authorList>
            <consortium name="The Broad Institute Genomics Platform"/>
            <person name="Cuomo C."/>
            <person name="de Hoog S."/>
            <person name="Gorbushina A."/>
            <person name="Stielow B."/>
            <person name="Teixiera M."/>
            <person name="Abouelleil A."/>
            <person name="Chapman S.B."/>
            <person name="Priest M."/>
            <person name="Young S.K."/>
            <person name="Wortman J."/>
            <person name="Nusbaum C."/>
            <person name="Birren B."/>
        </authorList>
    </citation>
    <scope>NUCLEOTIDE SEQUENCE [LARGE SCALE GENOMIC DNA]</scope>
    <source>
        <strain evidence="5 6">CBS 118157</strain>
    </source>
</reference>
<dbReference type="Proteomes" id="UP000054342">
    <property type="component" value="Unassembled WGS sequence"/>
</dbReference>
<gene>
    <name evidence="5" type="ORF">PV05_05885</name>
</gene>
<feature type="signal peptide" evidence="3">
    <location>
        <begin position="1"/>
        <end position="30"/>
    </location>
</feature>
<feature type="domain" description="WSC" evidence="4">
    <location>
        <begin position="30"/>
        <end position="118"/>
    </location>
</feature>
<keyword evidence="3" id="KW-0732">Signal</keyword>
<dbReference type="OrthoDB" id="2537459at2759"/>
<feature type="region of interest" description="Disordered" evidence="1">
    <location>
        <begin position="126"/>
        <end position="244"/>
    </location>
</feature>
<dbReference type="STRING" id="348802.A0A0D2EP83"/>
<proteinExistence type="predicted"/>
<dbReference type="InterPro" id="IPR002889">
    <property type="entry name" value="WSC_carb-bd"/>
</dbReference>
<sequence>MLARSRPDSHQVIFFLWAISIASLLTRTHGLAISYCSPENNAGSYPSYYSLYMSNGLCQGHCQGSYAFAVIQGYNCWCSNYVPADQESTYDCNQQCPGFGSEWCGSTDAGLYGYYLLSPGVPLGTSGSSGSSTPSTTSSPSVSTSQFDSGSSSTSTSDAPETTFLPSSSSSFSPVVTVGSSQSSDEASSVTYTTSSAALTISSSSTSSPTPSDTSSSTYIPPTTSSDTPTTSPTLAPNPTPSEVYTSVTTVTGEVRTILVTPTPAASSDATLGQSATGGGGGVSAGKVAGIVVGSALGAGALIGAAVYIWVRRRQRRQSTDGRPETSFIPRTGDTSPSNNIPSRQVSQLSSSGLLGNKVPRINTAGMTNGSDPRSADTGSAGFDRRSLATDQRLNPYALYIHDEGHVSNVSLQDNQDYSRQLRVANPDP</sequence>
<evidence type="ECO:0000256" key="2">
    <source>
        <dbReference type="SAM" id="Phobius"/>
    </source>
</evidence>
<organism evidence="5 6">
    <name type="scientific">Exophiala xenobiotica</name>
    <dbReference type="NCBI Taxonomy" id="348802"/>
    <lineage>
        <taxon>Eukaryota</taxon>
        <taxon>Fungi</taxon>
        <taxon>Dikarya</taxon>
        <taxon>Ascomycota</taxon>
        <taxon>Pezizomycotina</taxon>
        <taxon>Eurotiomycetes</taxon>
        <taxon>Chaetothyriomycetidae</taxon>
        <taxon>Chaetothyriales</taxon>
        <taxon>Herpotrichiellaceae</taxon>
        <taxon>Exophiala</taxon>
    </lineage>
</organism>
<keyword evidence="2" id="KW-0472">Membrane</keyword>
<evidence type="ECO:0000259" key="4">
    <source>
        <dbReference type="PROSITE" id="PS51212"/>
    </source>
</evidence>
<evidence type="ECO:0000256" key="3">
    <source>
        <dbReference type="SAM" id="SignalP"/>
    </source>
</evidence>
<dbReference type="AlphaFoldDB" id="A0A0D2EP83"/>
<evidence type="ECO:0000313" key="6">
    <source>
        <dbReference type="Proteomes" id="UP000054342"/>
    </source>
</evidence>
<feature type="compositionally biased region" description="Polar residues" evidence="1">
    <location>
        <begin position="333"/>
        <end position="348"/>
    </location>
</feature>
<keyword evidence="2" id="KW-0812">Transmembrane</keyword>
<evidence type="ECO:0000313" key="5">
    <source>
        <dbReference type="EMBL" id="KIW57318.1"/>
    </source>
</evidence>
<feature type="chain" id="PRO_5002241516" description="WSC domain-containing protein" evidence="3">
    <location>
        <begin position="31"/>
        <end position="429"/>
    </location>
</feature>
<name>A0A0D2EP83_9EURO</name>
<dbReference type="GeneID" id="25327793"/>
<feature type="compositionally biased region" description="Low complexity" evidence="1">
    <location>
        <begin position="167"/>
        <end position="235"/>
    </location>
</feature>
<protein>
    <recommendedName>
        <fullName evidence="4">WSC domain-containing protein</fullName>
    </recommendedName>
</protein>
<keyword evidence="6" id="KW-1185">Reference proteome</keyword>
<keyword evidence="2" id="KW-1133">Transmembrane helix</keyword>
<dbReference type="PANTHER" id="PTHR16861:SF4">
    <property type="entry name" value="SH3 DOMAIN PROTEIN (AFU_ORTHOLOGUE AFUA_1G13610)"/>
    <property type="match status" value="1"/>
</dbReference>
<feature type="region of interest" description="Disordered" evidence="1">
    <location>
        <begin position="314"/>
        <end position="388"/>
    </location>
</feature>
<dbReference type="PANTHER" id="PTHR16861">
    <property type="entry name" value="GLYCOPROTEIN 38"/>
    <property type="match status" value="1"/>
</dbReference>